<keyword evidence="2" id="KW-1185">Reference proteome</keyword>
<reference evidence="1 2" key="1">
    <citation type="journal article" date="2023" name="IMA Fungus">
        <title>Comparative genomic study of the Penicillium genus elucidates a diverse pangenome and 15 lateral gene transfer events.</title>
        <authorList>
            <person name="Petersen C."/>
            <person name="Sorensen T."/>
            <person name="Nielsen M.R."/>
            <person name="Sondergaard T.E."/>
            <person name="Sorensen J.L."/>
            <person name="Fitzpatrick D.A."/>
            <person name="Frisvad J.C."/>
            <person name="Nielsen K.L."/>
        </authorList>
    </citation>
    <scope>NUCLEOTIDE SEQUENCE [LARGE SCALE GENOMIC DNA]</scope>
    <source>
        <strain evidence="1 2">IBT 29057</strain>
    </source>
</reference>
<comment type="caution">
    <text evidence="1">The sequence shown here is derived from an EMBL/GenBank/DDBJ whole genome shotgun (WGS) entry which is preliminary data.</text>
</comment>
<evidence type="ECO:0000313" key="1">
    <source>
        <dbReference type="EMBL" id="KAJ5575050.1"/>
    </source>
</evidence>
<dbReference type="EMBL" id="JAQJAC010000008">
    <property type="protein sequence ID" value="KAJ5575050.1"/>
    <property type="molecule type" value="Genomic_DNA"/>
</dbReference>
<dbReference type="SUPFAM" id="SSF51182">
    <property type="entry name" value="RmlC-like cupins"/>
    <property type="match status" value="1"/>
</dbReference>
<dbReference type="InterPro" id="IPR047121">
    <property type="entry name" value="YjiB-like"/>
</dbReference>
<organism evidence="1 2">
    <name type="scientific">Penicillium hetheringtonii</name>
    <dbReference type="NCBI Taxonomy" id="911720"/>
    <lineage>
        <taxon>Eukaryota</taxon>
        <taxon>Fungi</taxon>
        <taxon>Dikarya</taxon>
        <taxon>Ascomycota</taxon>
        <taxon>Pezizomycotina</taxon>
        <taxon>Eurotiomycetes</taxon>
        <taxon>Eurotiomycetidae</taxon>
        <taxon>Eurotiales</taxon>
        <taxon>Aspergillaceae</taxon>
        <taxon>Penicillium</taxon>
    </lineage>
</organism>
<dbReference type="PANTHER" id="PTHR36448:SF3">
    <property type="entry name" value="CUPIN TYPE-2 DOMAIN-CONTAINING PROTEIN"/>
    <property type="match status" value="1"/>
</dbReference>
<sequence>MTFNPPSEIQVTRRQIPSWKSIPNTEIQGYPLMVYHAAFDATSTQLKRRLELIGEVMPQWVYTMYSQTHFHSTTHEVLGVVAGAQSSALGVKTIPGVSSQRSNAVI</sequence>
<proteinExistence type="predicted"/>
<gene>
    <name evidence="1" type="ORF">N7450_008949</name>
</gene>
<dbReference type="Proteomes" id="UP001216150">
    <property type="component" value="Unassembled WGS sequence"/>
</dbReference>
<evidence type="ECO:0000313" key="2">
    <source>
        <dbReference type="Proteomes" id="UP001216150"/>
    </source>
</evidence>
<name>A0AAD6DE48_9EURO</name>
<protein>
    <submittedName>
        <fullName evidence="1">RmlC-like cupin domain-containing protein</fullName>
    </submittedName>
</protein>
<dbReference type="InterPro" id="IPR011051">
    <property type="entry name" value="RmlC_Cupin_sf"/>
</dbReference>
<dbReference type="PANTHER" id="PTHR36448">
    <property type="entry name" value="BLR7373 PROTEIN"/>
    <property type="match status" value="1"/>
</dbReference>
<accession>A0AAD6DE48</accession>
<dbReference type="AlphaFoldDB" id="A0AAD6DE48"/>